<sequence length="203" mass="23055">MENNNNNNNNNNNSDDDGDDFPFNGLFSPIEKIFADFDRFFSGFSTVFSVPPQDFNNNNSQTSTSLRDEVLKKDIQNNHYGDENLDSTIEEHGINGAFSRTVSSSSMMTTMKRETTPSRRCVIERKSQHSSNQNKNSKTETISKICGDKYHTTIKQDGKIIREYGNSTIDELDQIDSTPNDNNNDQPIVAGKRHSDFFKKLFS</sequence>
<proteinExistence type="predicted"/>
<organism evidence="2 4">
    <name type="scientific">Rotaria socialis</name>
    <dbReference type="NCBI Taxonomy" id="392032"/>
    <lineage>
        <taxon>Eukaryota</taxon>
        <taxon>Metazoa</taxon>
        <taxon>Spiralia</taxon>
        <taxon>Gnathifera</taxon>
        <taxon>Rotifera</taxon>
        <taxon>Eurotatoria</taxon>
        <taxon>Bdelloidea</taxon>
        <taxon>Philodinida</taxon>
        <taxon>Philodinidae</taxon>
        <taxon>Rotaria</taxon>
    </lineage>
</organism>
<accession>A0A818HQJ9</accession>
<dbReference type="EMBL" id="CAJOBS010001792">
    <property type="protein sequence ID" value="CAF4762216.1"/>
    <property type="molecule type" value="Genomic_DNA"/>
</dbReference>
<dbReference type="AlphaFoldDB" id="A0A818HQJ9"/>
<evidence type="ECO:0000313" key="3">
    <source>
        <dbReference type="EMBL" id="CAF4762216.1"/>
    </source>
</evidence>
<feature type="compositionally biased region" description="Low complexity" evidence="1">
    <location>
        <begin position="1"/>
        <end position="13"/>
    </location>
</feature>
<evidence type="ECO:0000313" key="4">
    <source>
        <dbReference type="Proteomes" id="UP000663865"/>
    </source>
</evidence>
<feature type="region of interest" description="Disordered" evidence="1">
    <location>
        <begin position="1"/>
        <end position="20"/>
    </location>
</feature>
<dbReference type="Proteomes" id="UP000663838">
    <property type="component" value="Unassembled WGS sequence"/>
</dbReference>
<protein>
    <submittedName>
        <fullName evidence="2">Uncharacterized protein</fullName>
    </submittedName>
</protein>
<comment type="caution">
    <text evidence="2">The sequence shown here is derived from an EMBL/GenBank/DDBJ whole genome shotgun (WGS) entry which is preliminary data.</text>
</comment>
<name>A0A818HQJ9_9BILA</name>
<evidence type="ECO:0000313" key="2">
    <source>
        <dbReference type="EMBL" id="CAF3512077.1"/>
    </source>
</evidence>
<dbReference type="Proteomes" id="UP000663865">
    <property type="component" value="Unassembled WGS sequence"/>
</dbReference>
<gene>
    <name evidence="2" type="ORF">KIK155_LOCUS16422</name>
    <name evidence="3" type="ORF">TOA249_LOCUS21090</name>
</gene>
<dbReference type="EMBL" id="CAJNYV010002912">
    <property type="protein sequence ID" value="CAF3512077.1"/>
    <property type="molecule type" value="Genomic_DNA"/>
</dbReference>
<evidence type="ECO:0000256" key="1">
    <source>
        <dbReference type="SAM" id="MobiDB-lite"/>
    </source>
</evidence>
<reference evidence="2" key="1">
    <citation type="submission" date="2021-02" db="EMBL/GenBank/DDBJ databases">
        <authorList>
            <person name="Nowell W R."/>
        </authorList>
    </citation>
    <scope>NUCLEOTIDE SEQUENCE</scope>
</reference>